<protein>
    <recommendedName>
        <fullName evidence="5">Annexin</fullName>
    </recommendedName>
</protein>
<dbReference type="GO" id="GO:0001786">
    <property type="term" value="F:phosphatidylserine binding"/>
    <property type="evidence" value="ECO:0007669"/>
    <property type="project" value="TreeGrafter"/>
</dbReference>
<dbReference type="GO" id="GO:0012506">
    <property type="term" value="C:vesicle membrane"/>
    <property type="evidence" value="ECO:0007669"/>
    <property type="project" value="TreeGrafter"/>
</dbReference>
<dbReference type="PANTHER" id="PTHR10502:SF233">
    <property type="entry name" value="ANNEXIN B9"/>
    <property type="match status" value="1"/>
</dbReference>
<dbReference type="InterPro" id="IPR018502">
    <property type="entry name" value="Annexin_repeat"/>
</dbReference>
<evidence type="ECO:0000256" key="3">
    <source>
        <dbReference type="ARBA" id="ARBA00023216"/>
    </source>
</evidence>
<name>A0A1Y1L4M7_PHOPY</name>
<dbReference type="InterPro" id="IPR037104">
    <property type="entry name" value="Annexin_sf"/>
</dbReference>
<evidence type="ECO:0000256" key="1">
    <source>
        <dbReference type="ARBA" id="ARBA00007831"/>
    </source>
</evidence>
<dbReference type="GO" id="GO:0032509">
    <property type="term" value="P:endosome transport via multivesicular body sorting pathway"/>
    <property type="evidence" value="ECO:0007669"/>
    <property type="project" value="TreeGrafter"/>
</dbReference>
<reference evidence="4" key="1">
    <citation type="journal article" date="2016" name="Sci. Rep.">
        <title>Molecular characterization of firefly nuptial gifts: a multi-omics approach sheds light on postcopulatory sexual selection.</title>
        <authorList>
            <person name="Al-Wathiqui N."/>
            <person name="Fallon T.R."/>
            <person name="South A."/>
            <person name="Weng J.K."/>
            <person name="Lewis S.M."/>
        </authorList>
    </citation>
    <scope>NUCLEOTIDE SEQUENCE</scope>
</reference>
<organism evidence="4">
    <name type="scientific">Photinus pyralis</name>
    <name type="common">Common eastern firefly</name>
    <name type="synonym">Lampyris pyralis</name>
    <dbReference type="NCBI Taxonomy" id="7054"/>
    <lineage>
        <taxon>Eukaryota</taxon>
        <taxon>Metazoa</taxon>
        <taxon>Ecdysozoa</taxon>
        <taxon>Arthropoda</taxon>
        <taxon>Hexapoda</taxon>
        <taxon>Insecta</taxon>
        <taxon>Pterygota</taxon>
        <taxon>Neoptera</taxon>
        <taxon>Endopterygota</taxon>
        <taxon>Coleoptera</taxon>
        <taxon>Polyphaga</taxon>
        <taxon>Elateriformia</taxon>
        <taxon>Elateroidea</taxon>
        <taxon>Lampyridae</taxon>
        <taxon>Lampyrinae</taxon>
        <taxon>Photinus</taxon>
    </lineage>
</organism>
<dbReference type="SUPFAM" id="SSF47874">
    <property type="entry name" value="Annexin"/>
    <property type="match status" value="1"/>
</dbReference>
<evidence type="ECO:0000313" key="4">
    <source>
        <dbReference type="EMBL" id="JAV67340.1"/>
    </source>
</evidence>
<dbReference type="GO" id="GO:0005509">
    <property type="term" value="F:calcium ion binding"/>
    <property type="evidence" value="ECO:0007669"/>
    <property type="project" value="InterPro"/>
</dbReference>
<evidence type="ECO:0008006" key="5">
    <source>
        <dbReference type="Google" id="ProtNLM"/>
    </source>
</evidence>
<dbReference type="GO" id="GO:0005737">
    <property type="term" value="C:cytoplasm"/>
    <property type="evidence" value="ECO:0007669"/>
    <property type="project" value="TreeGrafter"/>
</dbReference>
<dbReference type="PANTHER" id="PTHR10502">
    <property type="entry name" value="ANNEXIN"/>
    <property type="match status" value="1"/>
</dbReference>
<dbReference type="AlphaFoldDB" id="A0A1Y1L4M7"/>
<dbReference type="PRINTS" id="PR00196">
    <property type="entry name" value="ANNEXIN"/>
</dbReference>
<dbReference type="SMART" id="SM00335">
    <property type="entry name" value="ANX"/>
    <property type="match status" value="1"/>
</dbReference>
<comment type="similarity">
    <text evidence="1">Belongs to the annexin family.</text>
</comment>
<accession>A0A1Y1L4M7</accession>
<dbReference type="GO" id="GO:0005886">
    <property type="term" value="C:plasma membrane"/>
    <property type="evidence" value="ECO:0007669"/>
    <property type="project" value="TreeGrafter"/>
</dbReference>
<dbReference type="Gene3D" id="1.10.220.10">
    <property type="entry name" value="Annexin"/>
    <property type="match status" value="2"/>
</dbReference>
<dbReference type="GO" id="GO:0005544">
    <property type="term" value="F:calcium-dependent phospholipid binding"/>
    <property type="evidence" value="ECO:0007669"/>
    <property type="project" value="InterPro"/>
</dbReference>
<dbReference type="EMBL" id="GEZM01067882">
    <property type="protein sequence ID" value="JAV67340.1"/>
    <property type="molecule type" value="Transcribed_RNA"/>
</dbReference>
<dbReference type="InterPro" id="IPR001464">
    <property type="entry name" value="Annexin"/>
</dbReference>
<sequence length="313" mass="36602">MWSGKHDPKEDARALRAAGGNEDAIIKIITKRTNDYIQKICEQYKLMYRKDLISELICTLGEDVKEVIIALMIPRYDYYAIQLKKILTEEEVNLTAIVEIVCPLFDYERAGVEDAYRRIYANVLACQSGDDKEDTLGIDMKRANVPWWARELFKSIFNVKRYAYLRDGSKPARYRAQQLNCSIEYGDGIRTLIYILFQHHKPERDRILGAYREEYGNLEDDIRENFFDIQQEVLLAILRCVKAPSLFLENCLLDKPEDHTTLIRIVVTRSERNYRTFSDFIKVSILPSHRLTTVLLQYRTSGSLQKWLLAIVQ</sequence>
<keyword evidence="2" id="KW-0677">Repeat</keyword>
<evidence type="ECO:0000256" key="2">
    <source>
        <dbReference type="ARBA" id="ARBA00022737"/>
    </source>
</evidence>
<proteinExistence type="inferred from homology"/>
<dbReference type="Pfam" id="PF00191">
    <property type="entry name" value="Annexin"/>
    <property type="match status" value="1"/>
</dbReference>
<dbReference type="GO" id="GO:0005634">
    <property type="term" value="C:nucleus"/>
    <property type="evidence" value="ECO:0007669"/>
    <property type="project" value="TreeGrafter"/>
</dbReference>
<keyword evidence="3" id="KW-0041">Annexin</keyword>